<keyword evidence="13" id="KW-0648">Protein biosynthesis</keyword>
<dbReference type="OrthoDB" id="9812949at2"/>
<evidence type="ECO:0000256" key="7">
    <source>
        <dbReference type="ARBA" id="ARBA00022598"/>
    </source>
</evidence>
<accession>W6RV94</accession>
<keyword evidence="6" id="KW-0820">tRNA-binding</keyword>
<evidence type="ECO:0000256" key="15">
    <source>
        <dbReference type="ARBA" id="ARBA00032577"/>
    </source>
</evidence>
<reference evidence="18 19" key="1">
    <citation type="submission" date="2013-11" db="EMBL/GenBank/DDBJ databases">
        <title>Complete genome sequence of Clostridum sp. M2/40.</title>
        <authorList>
            <person name="Wibberg D."/>
            <person name="Puehler A."/>
            <person name="Schlueter A."/>
        </authorList>
    </citation>
    <scope>NUCLEOTIDE SEQUENCE [LARGE SCALE GENOMIC DNA]</scope>
    <source>
        <strain evidence="19">M2/40</strain>
    </source>
</reference>
<feature type="coiled-coil region" evidence="16">
    <location>
        <begin position="258"/>
        <end position="285"/>
    </location>
</feature>
<keyword evidence="8" id="KW-0479">Metal-binding</keyword>
<comment type="similarity">
    <text evidence="3">Belongs to the class-II aminoacyl-tRNA synthetase family.</text>
</comment>
<dbReference type="KEGG" id="clt:CM240_0357"/>
<dbReference type="FunFam" id="3.10.310.40:FF:000001">
    <property type="entry name" value="Alanine--tRNA ligase"/>
    <property type="match status" value="1"/>
</dbReference>
<dbReference type="RefSeq" id="WP_044035963.1">
    <property type="nucleotide sequence ID" value="NZ_HG917868.1"/>
</dbReference>
<evidence type="ECO:0000256" key="3">
    <source>
        <dbReference type="ARBA" id="ARBA00008226"/>
    </source>
</evidence>
<evidence type="ECO:0000256" key="2">
    <source>
        <dbReference type="ARBA" id="ARBA00004496"/>
    </source>
</evidence>
<name>W6RV94_9CLOT</name>
<dbReference type="InterPro" id="IPR012947">
    <property type="entry name" value="tRNA_SAD"/>
</dbReference>
<keyword evidence="19" id="KW-1185">Reference proteome</keyword>
<keyword evidence="9" id="KW-0547">Nucleotide-binding</keyword>
<evidence type="ECO:0000256" key="13">
    <source>
        <dbReference type="ARBA" id="ARBA00022917"/>
    </source>
</evidence>
<gene>
    <name evidence="18" type="ORF">CM240_0357</name>
</gene>
<evidence type="ECO:0000256" key="14">
    <source>
        <dbReference type="ARBA" id="ARBA00023146"/>
    </source>
</evidence>
<dbReference type="InterPro" id="IPR018163">
    <property type="entry name" value="Thr/Ala-tRNA-synth_IIc_edit"/>
</dbReference>
<comment type="subcellular location">
    <subcellularLocation>
        <location evidence="2">Cytoplasm</location>
    </subcellularLocation>
</comment>
<dbReference type="HOGENOM" id="CLU_004485_7_2_9"/>
<evidence type="ECO:0000313" key="18">
    <source>
        <dbReference type="EMBL" id="CDM67524.1"/>
    </source>
</evidence>
<comment type="cofactor">
    <cofactor evidence="1">
        <name>Zn(2+)</name>
        <dbReference type="ChEBI" id="CHEBI:29105"/>
    </cofactor>
</comment>
<dbReference type="Gene3D" id="3.30.980.10">
    <property type="entry name" value="Threonyl-trna Synthetase, Chain A, domain 2"/>
    <property type="match status" value="1"/>
</dbReference>
<keyword evidence="10" id="KW-0862">Zinc</keyword>
<dbReference type="Gene3D" id="3.10.310.40">
    <property type="match status" value="1"/>
</dbReference>
<dbReference type="SMART" id="SM00863">
    <property type="entry name" value="tRNA_SAD"/>
    <property type="match status" value="1"/>
</dbReference>
<dbReference type="Pfam" id="PF02272">
    <property type="entry name" value="DHHA1"/>
    <property type="match status" value="1"/>
</dbReference>
<dbReference type="PANTHER" id="PTHR43462:SF1">
    <property type="entry name" value="ALANYL-TRNA EDITING PROTEIN AARSD1"/>
    <property type="match status" value="1"/>
</dbReference>
<dbReference type="SUPFAM" id="SSF50447">
    <property type="entry name" value="Translation proteins"/>
    <property type="match status" value="1"/>
</dbReference>
<evidence type="ECO:0000313" key="19">
    <source>
        <dbReference type="Proteomes" id="UP000019426"/>
    </source>
</evidence>
<evidence type="ECO:0000256" key="6">
    <source>
        <dbReference type="ARBA" id="ARBA00022555"/>
    </source>
</evidence>
<sequence>MKKLFYTDPYIKEFTAEILEIKEIDSKFHVTLDQTAFFPGGGGQCGDLGFIENHKVVDVYESEDTIYHVVEKKPIKIHKVKCSIDWNRRFDGMQQHLGQHVLSGCFYKLFGANTFAIHLGSEISTVDIEGTLTEEQVREAERYANEVISEGLTVDFLIPTKKELKSLTLRRALPNTKEDISIVKIDDLDINACCGVHPRNTRDLRMIKIKKYEKHKQGTRIEFLSGDRAISDSLKKDNFANMICKYLNCNEEEVINGIKNLNASLKDTLDENKKIKNQLATYEIKELINEAETIGDMKVLKKIYTAETVKYVNTVISKIVENDNMVTLMAVVSEDKVNLIFACSKNLKDVKVNEILKDTITLIDGRGGGSPFLAQGGGKNNGNLENALNYAFNKLKN</sequence>
<dbReference type="InterPro" id="IPR009000">
    <property type="entry name" value="Transl_B-barrel_sf"/>
</dbReference>
<protein>
    <recommendedName>
        <fullName evidence="5">Alanine--tRNA ligase</fullName>
        <ecNumber evidence="4">6.1.1.7</ecNumber>
    </recommendedName>
    <alternativeName>
        <fullName evidence="15">Alanyl-tRNA synthetase</fullName>
    </alternativeName>
</protein>
<dbReference type="GO" id="GO:0006419">
    <property type="term" value="P:alanyl-tRNA aminoacylation"/>
    <property type="evidence" value="ECO:0007669"/>
    <property type="project" value="InterPro"/>
</dbReference>
<keyword evidence="14" id="KW-0030">Aminoacyl-tRNA synthetase</keyword>
<dbReference type="EMBL" id="HG917868">
    <property type="protein sequence ID" value="CDM67524.1"/>
    <property type="molecule type" value="Genomic_DNA"/>
</dbReference>
<evidence type="ECO:0000256" key="10">
    <source>
        <dbReference type="ARBA" id="ARBA00022833"/>
    </source>
</evidence>
<evidence type="ECO:0000256" key="8">
    <source>
        <dbReference type="ARBA" id="ARBA00022723"/>
    </source>
</evidence>
<dbReference type="Pfam" id="PF07973">
    <property type="entry name" value="tRNA_SAD"/>
    <property type="match status" value="1"/>
</dbReference>
<dbReference type="SUPFAM" id="SSF55186">
    <property type="entry name" value="ThrRS/AlaRS common domain"/>
    <property type="match status" value="1"/>
</dbReference>
<organism evidence="18 19">
    <name type="scientific">Clostridium bornimense</name>
    <dbReference type="NCBI Taxonomy" id="1216932"/>
    <lineage>
        <taxon>Bacteria</taxon>
        <taxon>Bacillati</taxon>
        <taxon>Bacillota</taxon>
        <taxon>Clostridia</taxon>
        <taxon>Eubacteriales</taxon>
        <taxon>Clostridiaceae</taxon>
        <taxon>Clostridium</taxon>
    </lineage>
</organism>
<keyword evidence="7" id="KW-0436">Ligase</keyword>
<evidence type="ECO:0000256" key="4">
    <source>
        <dbReference type="ARBA" id="ARBA00013168"/>
    </source>
</evidence>
<dbReference type="PATRIC" id="fig|1216932.3.peg.337"/>
<evidence type="ECO:0000256" key="12">
    <source>
        <dbReference type="ARBA" id="ARBA00022884"/>
    </source>
</evidence>
<dbReference type="GO" id="GO:0004813">
    <property type="term" value="F:alanine-tRNA ligase activity"/>
    <property type="evidence" value="ECO:0007669"/>
    <property type="project" value="UniProtKB-EC"/>
</dbReference>
<evidence type="ECO:0000256" key="5">
    <source>
        <dbReference type="ARBA" id="ARBA00017959"/>
    </source>
</evidence>
<dbReference type="Proteomes" id="UP000019426">
    <property type="component" value="Chromosome M2/40_rep1"/>
</dbReference>
<feature type="domain" description="Alanyl-transfer RNA synthetases family profile" evidence="17">
    <location>
        <begin position="1"/>
        <end position="235"/>
    </location>
</feature>
<dbReference type="PROSITE" id="PS50860">
    <property type="entry name" value="AA_TRNA_LIGASE_II_ALA"/>
    <property type="match status" value="1"/>
</dbReference>
<dbReference type="Gene3D" id="2.40.30.130">
    <property type="match status" value="1"/>
</dbReference>
<keyword evidence="11" id="KW-0067">ATP-binding</keyword>
<dbReference type="GO" id="GO:0046872">
    <property type="term" value="F:metal ion binding"/>
    <property type="evidence" value="ECO:0007669"/>
    <property type="project" value="UniProtKB-KW"/>
</dbReference>
<dbReference type="PANTHER" id="PTHR43462">
    <property type="entry name" value="ALANYL-TRNA EDITING PROTEIN"/>
    <property type="match status" value="1"/>
</dbReference>
<keyword evidence="16" id="KW-0175">Coiled coil</keyword>
<dbReference type="InterPro" id="IPR051335">
    <property type="entry name" value="Alanyl-tRNA_Editing_Enzymes"/>
</dbReference>
<proteinExistence type="inferred from homology"/>
<dbReference type="GO" id="GO:0000049">
    <property type="term" value="F:tRNA binding"/>
    <property type="evidence" value="ECO:0007669"/>
    <property type="project" value="UniProtKB-KW"/>
</dbReference>
<dbReference type="EC" id="6.1.1.7" evidence="4"/>
<dbReference type="eggNOG" id="COG0013">
    <property type="taxonomic scope" value="Bacteria"/>
</dbReference>
<dbReference type="InterPro" id="IPR003156">
    <property type="entry name" value="DHHA1_dom"/>
</dbReference>
<evidence type="ECO:0000259" key="17">
    <source>
        <dbReference type="PROSITE" id="PS50860"/>
    </source>
</evidence>
<dbReference type="STRING" id="1216932.CM240_0357"/>
<dbReference type="GO" id="GO:0002161">
    <property type="term" value="F:aminoacyl-tRNA deacylase activity"/>
    <property type="evidence" value="ECO:0007669"/>
    <property type="project" value="UniProtKB-ARBA"/>
</dbReference>
<dbReference type="GO" id="GO:0005524">
    <property type="term" value="F:ATP binding"/>
    <property type="evidence" value="ECO:0007669"/>
    <property type="project" value="UniProtKB-KW"/>
</dbReference>
<evidence type="ECO:0000256" key="1">
    <source>
        <dbReference type="ARBA" id="ARBA00001947"/>
    </source>
</evidence>
<evidence type="ECO:0000256" key="16">
    <source>
        <dbReference type="SAM" id="Coils"/>
    </source>
</evidence>
<dbReference type="GO" id="GO:0005737">
    <property type="term" value="C:cytoplasm"/>
    <property type="evidence" value="ECO:0007669"/>
    <property type="project" value="UniProtKB-SubCell"/>
</dbReference>
<keyword evidence="12" id="KW-0694">RNA-binding</keyword>
<evidence type="ECO:0000256" key="9">
    <source>
        <dbReference type="ARBA" id="ARBA00022741"/>
    </source>
</evidence>
<dbReference type="AlphaFoldDB" id="W6RV94"/>
<evidence type="ECO:0000256" key="11">
    <source>
        <dbReference type="ARBA" id="ARBA00022840"/>
    </source>
</evidence>
<dbReference type="InterPro" id="IPR018165">
    <property type="entry name" value="Ala-tRNA-synth_IIc_core"/>
</dbReference>